<dbReference type="AlphaFoldDB" id="A0A0E9UQL4"/>
<dbReference type="EMBL" id="GBXM01040418">
    <property type="protein sequence ID" value="JAH68159.1"/>
    <property type="molecule type" value="Transcribed_RNA"/>
</dbReference>
<organism evidence="1">
    <name type="scientific">Anguilla anguilla</name>
    <name type="common">European freshwater eel</name>
    <name type="synonym">Muraena anguilla</name>
    <dbReference type="NCBI Taxonomy" id="7936"/>
    <lineage>
        <taxon>Eukaryota</taxon>
        <taxon>Metazoa</taxon>
        <taxon>Chordata</taxon>
        <taxon>Craniata</taxon>
        <taxon>Vertebrata</taxon>
        <taxon>Euteleostomi</taxon>
        <taxon>Actinopterygii</taxon>
        <taxon>Neopterygii</taxon>
        <taxon>Teleostei</taxon>
        <taxon>Anguilliformes</taxon>
        <taxon>Anguillidae</taxon>
        <taxon>Anguilla</taxon>
    </lineage>
</organism>
<proteinExistence type="predicted"/>
<accession>A0A0E9UQL4</accession>
<protein>
    <submittedName>
        <fullName evidence="1">Uncharacterized protein</fullName>
    </submittedName>
</protein>
<evidence type="ECO:0000313" key="1">
    <source>
        <dbReference type="EMBL" id="JAH68159.1"/>
    </source>
</evidence>
<name>A0A0E9UQL4_ANGAN</name>
<sequence length="48" mass="5075">MSASDWPHKTHLSAATVSQVDSNPCTDQDNICFSFCSCTAVSAVVIQA</sequence>
<reference evidence="1" key="1">
    <citation type="submission" date="2014-11" db="EMBL/GenBank/DDBJ databases">
        <authorList>
            <person name="Amaro Gonzalez C."/>
        </authorList>
    </citation>
    <scope>NUCLEOTIDE SEQUENCE</scope>
</reference>
<reference evidence="1" key="2">
    <citation type="journal article" date="2015" name="Fish Shellfish Immunol.">
        <title>Early steps in the European eel (Anguilla anguilla)-Vibrio vulnificus interaction in the gills: Role of the RtxA13 toxin.</title>
        <authorList>
            <person name="Callol A."/>
            <person name="Pajuelo D."/>
            <person name="Ebbesson L."/>
            <person name="Teles M."/>
            <person name="MacKenzie S."/>
            <person name="Amaro C."/>
        </authorList>
    </citation>
    <scope>NUCLEOTIDE SEQUENCE</scope>
</reference>